<gene>
    <name evidence="1" type="ORF">PECAL_5P03130</name>
</gene>
<organism evidence="1 2">
    <name type="scientific">Pelagomonas calceolata</name>
    <dbReference type="NCBI Taxonomy" id="35677"/>
    <lineage>
        <taxon>Eukaryota</taxon>
        <taxon>Sar</taxon>
        <taxon>Stramenopiles</taxon>
        <taxon>Ochrophyta</taxon>
        <taxon>Pelagophyceae</taxon>
        <taxon>Pelagomonadales</taxon>
        <taxon>Pelagomonadaceae</taxon>
        <taxon>Pelagomonas</taxon>
    </lineage>
</organism>
<dbReference type="AlphaFoldDB" id="A0A8J2SRW9"/>
<keyword evidence="2" id="KW-1185">Reference proteome</keyword>
<dbReference type="EMBL" id="CAKKNE010000005">
    <property type="protein sequence ID" value="CAH0375770.1"/>
    <property type="molecule type" value="Genomic_DNA"/>
</dbReference>
<comment type="caution">
    <text evidence="1">The sequence shown here is derived from an EMBL/GenBank/DDBJ whole genome shotgun (WGS) entry which is preliminary data.</text>
</comment>
<proteinExistence type="predicted"/>
<accession>A0A8J2SRW9</accession>
<reference evidence="1" key="1">
    <citation type="submission" date="2021-11" db="EMBL/GenBank/DDBJ databases">
        <authorList>
            <consortium name="Genoscope - CEA"/>
            <person name="William W."/>
        </authorList>
    </citation>
    <scope>NUCLEOTIDE SEQUENCE</scope>
</reference>
<name>A0A8J2SRW9_9STRA</name>
<sequence length="217" mass="24780">MAEAQWLTFDADEEGKLTSSGWKRRYGRLELWRFDNDYWSRPGGNPHVNDEGKLRNVRLYGSDKAALHKDKWDAEHAIFDARQRTSETAVYGYGAGGAPNDSPSPKGIREQLLLVLSRRLADPATLSTLPRLVSALRGQLWAKFSEYVEERVDILECHWACDDALIDEIQAKVMRANIDSEYGKSVDNPAEWEHSLDYFWDFHGPNPNPTTGYQADY</sequence>
<evidence type="ECO:0000313" key="1">
    <source>
        <dbReference type="EMBL" id="CAH0375770.1"/>
    </source>
</evidence>
<dbReference type="Proteomes" id="UP000789595">
    <property type="component" value="Unassembled WGS sequence"/>
</dbReference>
<evidence type="ECO:0000313" key="2">
    <source>
        <dbReference type="Proteomes" id="UP000789595"/>
    </source>
</evidence>
<protein>
    <submittedName>
        <fullName evidence="1">Uncharacterized protein</fullName>
    </submittedName>
</protein>